<comment type="caution">
    <text evidence="1">The sequence shown here is derived from an EMBL/GenBank/DDBJ whole genome shotgun (WGS) entry which is preliminary data.</text>
</comment>
<sequence length="276" mass="32405">MKFYLYFFILLSYISCSRDNEFITIEEDLKPEKIGILLPYLRYDFIMPNSDLNYYFIYDNQGRVIKRKGGQISAPTTSGALGIFSNAVITDINYLPNKIIVTKKSDDTNIYVSPDVKEYKTDNIGRVIESNKLFKSSPIFDEYYYYKYNKEGQLIEIETKFPNYPYDPNDPTDFILSYKEIFTYSNSNLVSSIKTVLKNDIPTKNSTEKIFSNYDNAKNPFKRLTIFNEYFYQGLSKNNCRKIVTKTYNEDTMLTSENISEWSYNYDKNGQVILEL</sequence>
<dbReference type="EMBL" id="PTPZ01000002">
    <property type="protein sequence ID" value="PPZ91977.1"/>
    <property type="molecule type" value="Genomic_DNA"/>
</dbReference>
<organism evidence="1 2">
    <name type="scientific">Cloacibacterium normanense</name>
    <dbReference type="NCBI Taxonomy" id="237258"/>
    <lineage>
        <taxon>Bacteria</taxon>
        <taxon>Pseudomonadati</taxon>
        <taxon>Bacteroidota</taxon>
        <taxon>Flavobacteriia</taxon>
        <taxon>Flavobacteriales</taxon>
        <taxon>Weeksellaceae</taxon>
    </lineage>
</organism>
<dbReference type="AlphaFoldDB" id="A0A2S7I5X7"/>
<evidence type="ECO:0000313" key="1">
    <source>
        <dbReference type="EMBL" id="PPZ91977.1"/>
    </source>
</evidence>
<protein>
    <submittedName>
        <fullName evidence="1">Uncharacterized protein</fullName>
    </submittedName>
</protein>
<gene>
    <name evidence="1" type="ORF">C3729_03070</name>
</gene>
<name>A0A2S7I5X7_9FLAO</name>
<dbReference type="Proteomes" id="UP000238565">
    <property type="component" value="Unassembled WGS sequence"/>
</dbReference>
<reference evidence="1 2" key="1">
    <citation type="submission" date="2018-02" db="EMBL/GenBank/DDBJ databases">
        <title>Draft genome sequence of bacterial isolates from marine environment.</title>
        <authorList>
            <person name="Singh S.K."/>
            <person name="Hill R."/>
            <person name="Major S."/>
            <person name="Cai H."/>
            <person name="Li Y."/>
        </authorList>
    </citation>
    <scope>NUCLEOTIDE SEQUENCE [LARGE SCALE GENOMIC DNA]</scope>
    <source>
        <strain evidence="1 2">IMET F</strain>
    </source>
</reference>
<accession>A0A2S7I5X7</accession>
<proteinExistence type="predicted"/>
<evidence type="ECO:0000313" key="2">
    <source>
        <dbReference type="Proteomes" id="UP000238565"/>
    </source>
</evidence>
<dbReference type="RefSeq" id="WP_104792820.1">
    <property type="nucleotide sequence ID" value="NZ_PTPZ01000002.1"/>
</dbReference>